<protein>
    <submittedName>
        <fullName evidence="2">Uncharacterized protein</fullName>
    </submittedName>
</protein>
<feature type="compositionally biased region" description="Acidic residues" evidence="1">
    <location>
        <begin position="248"/>
        <end position="263"/>
    </location>
</feature>
<dbReference type="Proteomes" id="UP000540266">
    <property type="component" value="Chromosome"/>
</dbReference>
<reference evidence="2 3" key="1">
    <citation type="submission" date="2020-11" db="EMBL/GenBank/DDBJ databases">
        <title>Indigenous Rhizobia Nodulating Common beans in Western Kenya.</title>
        <authorList>
            <person name="Wekesa C.S."/>
            <person name="Oelmueller R."/>
            <person name="Furch A.C."/>
        </authorList>
    </citation>
    <scope>NUCLEOTIDE SEQUENCE [LARGE SCALE GENOMIC DNA]</scope>
    <source>
        <strain evidence="3">BS3</strain>
    </source>
</reference>
<dbReference type="RefSeq" id="WP_167860821.1">
    <property type="nucleotide sequence ID" value="NZ_CP064931.1"/>
</dbReference>
<dbReference type="AlphaFoldDB" id="A0A7X6F5A8"/>
<proteinExistence type="predicted"/>
<dbReference type="EMBL" id="CP064931">
    <property type="protein sequence ID" value="QPK07000.1"/>
    <property type="molecule type" value="Genomic_DNA"/>
</dbReference>
<evidence type="ECO:0000256" key="1">
    <source>
        <dbReference type="SAM" id="MobiDB-lite"/>
    </source>
</evidence>
<organism evidence="2 3">
    <name type="scientific">Rhizobium phaseoli</name>
    <dbReference type="NCBI Taxonomy" id="396"/>
    <lineage>
        <taxon>Bacteria</taxon>
        <taxon>Pseudomonadati</taxon>
        <taxon>Pseudomonadota</taxon>
        <taxon>Alphaproteobacteria</taxon>
        <taxon>Hyphomicrobiales</taxon>
        <taxon>Rhizobiaceae</taxon>
        <taxon>Rhizobium/Agrobacterium group</taxon>
        <taxon>Rhizobium</taxon>
    </lineage>
</organism>
<accession>A0A7X6F5A8</accession>
<feature type="region of interest" description="Disordered" evidence="1">
    <location>
        <begin position="198"/>
        <end position="275"/>
    </location>
</feature>
<sequence>MAIVDLSLTSDELAESISASVATVVNRLSIQPKEHVYVIGNAADFDEFCVPVIELLKAKTAACLWPRTSRSRAFPNMNDVIFVQEYIEPVPNGACVVMVQSVLLLWEEAIAMVTRVLQNVRPNRIVIGACLGSRKVENRVKDYLQNRYDVKVQVISEEYLPDDESGLEFEHRAFDLLDDRPKKVFPNMPEWVLSKMLGQDFDPSPETGPDPSGPTSGSGGANIPPKPPVDDRKLRQSSLHSINREQIEKEDEDRDQDGPDVDADDKYRPPTPGRW</sequence>
<evidence type="ECO:0000313" key="2">
    <source>
        <dbReference type="EMBL" id="QPK07000.1"/>
    </source>
</evidence>
<evidence type="ECO:0000313" key="3">
    <source>
        <dbReference type="Proteomes" id="UP000540266"/>
    </source>
</evidence>
<gene>
    <name evidence="2" type="ORF">HER27_010785</name>
</gene>
<name>A0A7X6F5A8_9HYPH</name>